<evidence type="ECO:0000313" key="7">
    <source>
        <dbReference type="EMBL" id="KAJ4968364.1"/>
    </source>
</evidence>
<evidence type="ECO:0000256" key="3">
    <source>
        <dbReference type="ARBA" id="ARBA00023163"/>
    </source>
</evidence>
<dbReference type="OrthoDB" id="6159439at2759"/>
<keyword evidence="3" id="KW-0804">Transcription</keyword>
<dbReference type="GO" id="GO:0003677">
    <property type="term" value="F:DNA binding"/>
    <property type="evidence" value="ECO:0007669"/>
    <property type="project" value="UniProtKB-UniRule"/>
</dbReference>
<evidence type="ECO:0000256" key="1">
    <source>
        <dbReference type="ARBA" id="ARBA00004123"/>
    </source>
</evidence>
<dbReference type="InterPro" id="IPR009057">
    <property type="entry name" value="Homeodomain-like_sf"/>
</dbReference>
<comment type="caution">
    <text evidence="7">The sequence shown here is derived from an EMBL/GenBank/DDBJ whole genome shotgun (WGS) entry which is preliminary data.</text>
</comment>
<dbReference type="Pfam" id="PF00046">
    <property type="entry name" value="Homeodomain"/>
    <property type="match status" value="1"/>
</dbReference>
<protein>
    <recommendedName>
        <fullName evidence="6">Homeobox domain-containing protein</fullName>
    </recommendedName>
</protein>
<proteinExistence type="predicted"/>
<dbReference type="PANTHER" id="PTHR45714">
    <property type="entry name" value="HOMEOBOX-LEUCINE ZIPPER PROTEIN HAT14"/>
    <property type="match status" value="1"/>
</dbReference>
<comment type="subcellular location">
    <subcellularLocation>
        <location evidence="1 4 5">Nucleus</location>
    </subcellularLocation>
</comment>
<name>A0A9Q0KDG3_9MAGN</name>
<dbReference type="SUPFAM" id="SSF46689">
    <property type="entry name" value="Homeodomain-like"/>
    <property type="match status" value="1"/>
</dbReference>
<dbReference type="AlphaFoldDB" id="A0A9Q0KDG3"/>
<dbReference type="PROSITE" id="PS50071">
    <property type="entry name" value="HOMEOBOX_2"/>
    <property type="match status" value="1"/>
</dbReference>
<gene>
    <name evidence="7" type="ORF">NE237_015065</name>
</gene>
<dbReference type="Proteomes" id="UP001141806">
    <property type="component" value="Unassembled WGS sequence"/>
</dbReference>
<dbReference type="CDD" id="cd00086">
    <property type="entry name" value="homeodomain"/>
    <property type="match status" value="1"/>
</dbReference>
<evidence type="ECO:0000256" key="5">
    <source>
        <dbReference type="RuleBase" id="RU000682"/>
    </source>
</evidence>
<feature type="DNA-binding region" description="Homeobox" evidence="4">
    <location>
        <begin position="59"/>
        <end position="90"/>
    </location>
</feature>
<keyword evidence="8" id="KW-1185">Reference proteome</keyword>
<keyword evidence="4 5" id="KW-0371">Homeobox</keyword>
<evidence type="ECO:0000313" key="8">
    <source>
        <dbReference type="Proteomes" id="UP001141806"/>
    </source>
</evidence>
<reference evidence="7" key="1">
    <citation type="journal article" date="2023" name="Plant J.">
        <title>The genome of the king protea, Protea cynaroides.</title>
        <authorList>
            <person name="Chang J."/>
            <person name="Duong T.A."/>
            <person name="Schoeman C."/>
            <person name="Ma X."/>
            <person name="Roodt D."/>
            <person name="Barker N."/>
            <person name="Li Z."/>
            <person name="Van de Peer Y."/>
            <person name="Mizrachi E."/>
        </authorList>
    </citation>
    <scope>NUCLEOTIDE SEQUENCE</scope>
    <source>
        <tissue evidence="7">Young leaves</tissue>
    </source>
</reference>
<dbReference type="InterPro" id="IPR050762">
    <property type="entry name" value="HD-ZIP_Homeobox_LZ_Class_II"/>
</dbReference>
<keyword evidence="4 5" id="KW-0238">DNA-binding</keyword>
<sequence length="107" mass="12852">MGLIFLIGNCNRRWLCDEGFGNKSSTFRREEEWVMMGSAEDEEECGRVPPRKKLRLTKEQSQTLALQLKLKPRQVEVWFQNRRARYLFIPLIITLRHSNYSIFFWVI</sequence>
<evidence type="ECO:0000256" key="2">
    <source>
        <dbReference type="ARBA" id="ARBA00023015"/>
    </source>
</evidence>
<evidence type="ECO:0000256" key="4">
    <source>
        <dbReference type="PROSITE-ProRule" id="PRU00108"/>
    </source>
</evidence>
<dbReference type="InterPro" id="IPR001356">
    <property type="entry name" value="HD"/>
</dbReference>
<keyword evidence="2" id="KW-0805">Transcription regulation</keyword>
<dbReference type="Gene3D" id="1.10.10.60">
    <property type="entry name" value="Homeodomain-like"/>
    <property type="match status" value="1"/>
</dbReference>
<feature type="domain" description="Homeobox" evidence="6">
    <location>
        <begin position="57"/>
        <end position="89"/>
    </location>
</feature>
<dbReference type="GO" id="GO:0005634">
    <property type="term" value="C:nucleus"/>
    <property type="evidence" value="ECO:0007669"/>
    <property type="project" value="UniProtKB-SubCell"/>
</dbReference>
<organism evidence="7 8">
    <name type="scientific">Protea cynaroides</name>
    <dbReference type="NCBI Taxonomy" id="273540"/>
    <lineage>
        <taxon>Eukaryota</taxon>
        <taxon>Viridiplantae</taxon>
        <taxon>Streptophyta</taxon>
        <taxon>Embryophyta</taxon>
        <taxon>Tracheophyta</taxon>
        <taxon>Spermatophyta</taxon>
        <taxon>Magnoliopsida</taxon>
        <taxon>Proteales</taxon>
        <taxon>Proteaceae</taxon>
        <taxon>Protea</taxon>
    </lineage>
</organism>
<accession>A0A9Q0KDG3</accession>
<dbReference type="EMBL" id="JAMYWD010000006">
    <property type="protein sequence ID" value="KAJ4968364.1"/>
    <property type="molecule type" value="Genomic_DNA"/>
</dbReference>
<keyword evidence="4 5" id="KW-0539">Nucleus</keyword>
<dbReference type="PANTHER" id="PTHR45714:SF34">
    <property type="entry name" value="HOMEOBOX-LEUCINE ZIPPER PROTEIN HAT9"/>
    <property type="match status" value="1"/>
</dbReference>
<evidence type="ECO:0000259" key="6">
    <source>
        <dbReference type="PROSITE" id="PS50071"/>
    </source>
</evidence>